<evidence type="ECO:0000313" key="9">
    <source>
        <dbReference type="Proteomes" id="UP000006671"/>
    </source>
</evidence>
<dbReference type="GO" id="GO:0012505">
    <property type="term" value="C:endomembrane system"/>
    <property type="evidence" value="ECO:0007669"/>
    <property type="project" value="TreeGrafter"/>
</dbReference>
<dbReference type="EMBL" id="GG738917">
    <property type="protein sequence ID" value="EFC37561.1"/>
    <property type="molecule type" value="Genomic_DNA"/>
</dbReference>
<keyword evidence="3 7" id="KW-0812">Transmembrane</keyword>
<keyword evidence="9" id="KW-1185">Reference proteome</keyword>
<evidence type="ECO:0000256" key="2">
    <source>
        <dbReference type="ARBA" id="ARBA00009310"/>
    </source>
</evidence>
<organism evidence="9">
    <name type="scientific">Naegleria gruberi</name>
    <name type="common">Amoeba</name>
    <dbReference type="NCBI Taxonomy" id="5762"/>
    <lineage>
        <taxon>Eukaryota</taxon>
        <taxon>Discoba</taxon>
        <taxon>Heterolobosea</taxon>
        <taxon>Tetramitia</taxon>
        <taxon>Eutetramitia</taxon>
        <taxon>Vahlkampfiidae</taxon>
        <taxon>Naegleria</taxon>
    </lineage>
</organism>
<dbReference type="RefSeq" id="XP_002670305.1">
    <property type="nucleotide sequence ID" value="XM_002670259.1"/>
</dbReference>
<dbReference type="Pfam" id="PF05602">
    <property type="entry name" value="CLPTM1"/>
    <property type="match status" value="1"/>
</dbReference>
<dbReference type="Proteomes" id="UP000006671">
    <property type="component" value="Unassembled WGS sequence"/>
</dbReference>
<sequence length="643" mass="73979">MSSSGGTVAQQSSATTTAARTNNEEGSTFSTILSTISRVLIVFFVMKMISGGLFGGGGNQANNGAASSLDSKTTTTTTTQSAPSSASIVAAPAFRKSCAMTLQLYLSTSSDRKLMRKIYDRVNYTSSEPIHHELLLQDRVYYDDRESNHKTFNLTFNNQTDYPVFYDLLIGNKSVHFHAFLQEEGNSLPERILHITHPFSRVLKVKRNKKRNLLFDSSTQNETESSAEVGDLYIPHYLPKVFLSMVDMHDALPLSSLPAHFQSAIHLLPMRGNPKRYYPVLYFNDFWTIRSHFVALNDTLKSLPLELDLSIVNQWKWQFHLQMDESLRMQKQFGSDEAESDEIKRMLFETNPYLLAITIVVSILHSVFDFLAFKNDIQFYRNQKNMEGLSIRSIFVNCFFQTAIFLYLFDNETSWMILISNGIGLLIEYWKISKVVDVSIKKTNKFPYFIEITDKSSYVESKTKEYDNEAITYLSYVFYPLIVGYAIYALYNHEFRSWYSFVLSTIVGFIYVFGFLNSVPQVYVNYKLKSVAAMPWKSYVYKALNTFVDDLFAFVIQSPNMYKLACLRDDVIFFIYLYQRWIYPVDLKRVNEFGQGGEEQTTEKQSEITETTTEEKVNEESTEEKQPSQEIVEEPSSGKLKTE</sequence>
<dbReference type="InterPro" id="IPR008429">
    <property type="entry name" value="CLPTM1"/>
</dbReference>
<feature type="transmembrane region" description="Helical" evidence="7">
    <location>
        <begin position="389"/>
        <end position="409"/>
    </location>
</feature>
<proteinExistence type="inferred from homology"/>
<feature type="compositionally biased region" description="Basic and acidic residues" evidence="6">
    <location>
        <begin position="601"/>
        <end position="627"/>
    </location>
</feature>
<dbReference type="STRING" id="5762.D2W062"/>
<comment type="subcellular location">
    <subcellularLocation>
        <location evidence="1">Membrane</location>
        <topology evidence="1">Multi-pass membrane protein</topology>
    </subcellularLocation>
</comment>
<feature type="transmembrane region" description="Helical" evidence="7">
    <location>
        <begin position="497"/>
        <end position="519"/>
    </location>
</feature>
<dbReference type="KEGG" id="ngr:NAEGRDRAFT_59737"/>
<evidence type="ECO:0000256" key="4">
    <source>
        <dbReference type="ARBA" id="ARBA00022989"/>
    </source>
</evidence>
<protein>
    <submittedName>
        <fullName evidence="8">Cleft lip and palate transmembrane family protein</fullName>
    </submittedName>
</protein>
<feature type="region of interest" description="Disordered" evidence="6">
    <location>
        <begin position="596"/>
        <end position="643"/>
    </location>
</feature>
<dbReference type="eggNOG" id="KOG2489">
    <property type="taxonomic scope" value="Eukaryota"/>
</dbReference>
<reference evidence="8 9" key="1">
    <citation type="journal article" date="2010" name="Cell">
        <title>The genome of Naegleria gruberi illuminates early eukaryotic versatility.</title>
        <authorList>
            <person name="Fritz-Laylin L.K."/>
            <person name="Prochnik S.E."/>
            <person name="Ginger M.L."/>
            <person name="Dacks J.B."/>
            <person name="Carpenter M.L."/>
            <person name="Field M.C."/>
            <person name="Kuo A."/>
            <person name="Paredez A."/>
            <person name="Chapman J."/>
            <person name="Pham J."/>
            <person name="Shu S."/>
            <person name="Neupane R."/>
            <person name="Cipriano M."/>
            <person name="Mancuso J."/>
            <person name="Tu H."/>
            <person name="Salamov A."/>
            <person name="Lindquist E."/>
            <person name="Shapiro H."/>
            <person name="Lucas S."/>
            <person name="Grigoriev I.V."/>
            <person name="Cande W.Z."/>
            <person name="Fulton C."/>
            <person name="Rokhsar D.S."/>
            <person name="Dawson S.C."/>
        </authorList>
    </citation>
    <scope>NUCLEOTIDE SEQUENCE [LARGE SCALE GENOMIC DNA]</scope>
    <source>
        <strain evidence="8 9">NEG-M</strain>
    </source>
</reference>
<keyword evidence="5 7" id="KW-0472">Membrane</keyword>
<feature type="compositionally biased region" description="Low complexity" evidence="6">
    <location>
        <begin position="7"/>
        <end position="19"/>
    </location>
</feature>
<comment type="similarity">
    <text evidence="2">Belongs to the CLPTM1 family.</text>
</comment>
<dbReference type="GO" id="GO:0016020">
    <property type="term" value="C:membrane"/>
    <property type="evidence" value="ECO:0007669"/>
    <property type="project" value="UniProtKB-SubCell"/>
</dbReference>
<evidence type="ECO:0000256" key="1">
    <source>
        <dbReference type="ARBA" id="ARBA00004141"/>
    </source>
</evidence>
<dbReference type="VEuPathDB" id="AmoebaDB:NAEGRDRAFT_59737"/>
<dbReference type="AlphaFoldDB" id="D2W062"/>
<evidence type="ECO:0000313" key="8">
    <source>
        <dbReference type="EMBL" id="EFC37561.1"/>
    </source>
</evidence>
<dbReference type="GeneID" id="8863152"/>
<dbReference type="PANTHER" id="PTHR21347">
    <property type="entry name" value="CLEFT LIP AND PALATE ASSOCIATED TRANSMEMBRANE PROTEIN-RELATED"/>
    <property type="match status" value="1"/>
</dbReference>
<feature type="transmembrane region" description="Helical" evidence="7">
    <location>
        <begin position="353"/>
        <end position="373"/>
    </location>
</feature>
<dbReference type="InParanoid" id="D2W062"/>
<evidence type="ECO:0000256" key="7">
    <source>
        <dbReference type="SAM" id="Phobius"/>
    </source>
</evidence>
<evidence type="ECO:0000256" key="5">
    <source>
        <dbReference type="ARBA" id="ARBA00023136"/>
    </source>
</evidence>
<dbReference type="OrthoDB" id="378564at2759"/>
<dbReference type="PANTHER" id="PTHR21347:SF0">
    <property type="entry name" value="LIPID SCRAMBLASE CLPTM1L"/>
    <property type="match status" value="1"/>
</dbReference>
<name>D2W062_NAEGR</name>
<feature type="transmembrane region" description="Helical" evidence="7">
    <location>
        <begin position="470"/>
        <end position="491"/>
    </location>
</feature>
<gene>
    <name evidence="8" type="ORF">NAEGRDRAFT_59737</name>
</gene>
<accession>D2W062</accession>
<evidence type="ECO:0000256" key="6">
    <source>
        <dbReference type="SAM" id="MobiDB-lite"/>
    </source>
</evidence>
<keyword evidence="4 7" id="KW-1133">Transmembrane helix</keyword>
<feature type="region of interest" description="Disordered" evidence="6">
    <location>
        <begin position="1"/>
        <end position="24"/>
    </location>
</feature>
<dbReference type="OMA" id="GLLIEYW"/>
<evidence type="ECO:0000256" key="3">
    <source>
        <dbReference type="ARBA" id="ARBA00022692"/>
    </source>
</evidence>